<dbReference type="EMBL" id="NMRN01000012">
    <property type="protein sequence ID" value="PAS93817.1"/>
    <property type="molecule type" value="Genomic_DNA"/>
</dbReference>
<evidence type="ECO:0000313" key="4">
    <source>
        <dbReference type="Proteomes" id="UP000216107"/>
    </source>
</evidence>
<organism evidence="3 4">
    <name type="scientific">Candidatus Dactylopiibacterium carminicum</name>
    <dbReference type="NCBI Taxonomy" id="857335"/>
    <lineage>
        <taxon>Bacteria</taxon>
        <taxon>Pseudomonadati</taxon>
        <taxon>Pseudomonadota</taxon>
        <taxon>Betaproteobacteria</taxon>
        <taxon>Rhodocyclales</taxon>
        <taxon>Rhodocyclaceae</taxon>
        <taxon>Candidatus Dactylopiibacterium</taxon>
    </lineage>
</organism>
<feature type="region of interest" description="Disordered" evidence="1">
    <location>
        <begin position="1"/>
        <end position="34"/>
    </location>
</feature>
<accession>A0A272EUP1</accession>
<gene>
    <name evidence="2" type="ORF">BGI27_02960</name>
    <name evidence="3" type="ORF">CGU29_06165</name>
</gene>
<evidence type="ECO:0000313" key="3">
    <source>
        <dbReference type="EMBL" id="PAS93817.1"/>
    </source>
</evidence>
<feature type="compositionally biased region" description="Polar residues" evidence="1">
    <location>
        <begin position="1"/>
        <end position="18"/>
    </location>
</feature>
<dbReference type="EMBL" id="MDUX01000006">
    <property type="protein sequence ID" value="KAF7600355.1"/>
    <property type="molecule type" value="Genomic_DNA"/>
</dbReference>
<dbReference type="OrthoDB" id="5567062at2"/>
<dbReference type="AlphaFoldDB" id="A0A272EUP1"/>
<reference evidence="3 4" key="2">
    <citation type="submission" date="2017-07" db="EMBL/GenBank/DDBJ databases">
        <title>Candidatus Dactylopiibacterium carminicum, a nitrogen-fixing symbiont of the cochineal insect Dactylopius coccus and Dactylopius opuntiae (Hemiptera: Coccoidea: Dactylopiidae).</title>
        <authorList>
            <person name="Vera A."/>
        </authorList>
    </citation>
    <scope>NUCLEOTIDE SEQUENCE [LARGE SCALE GENOMIC DNA]</scope>
    <source>
        <strain evidence="3 4">NFDCM</strain>
    </source>
</reference>
<evidence type="ECO:0000313" key="5">
    <source>
        <dbReference type="Proteomes" id="UP000623509"/>
    </source>
</evidence>
<keyword evidence="5" id="KW-1185">Reference proteome</keyword>
<dbReference type="RefSeq" id="WP_095523432.1">
    <property type="nucleotide sequence ID" value="NZ_MDUX01000006.1"/>
</dbReference>
<proteinExistence type="predicted"/>
<reference evidence="2 5" key="1">
    <citation type="submission" date="2016-08" db="EMBL/GenBank/DDBJ databases">
        <title>Candidatus Dactylopiibacterium carminicum genome sequence.</title>
        <authorList>
            <person name="Ramirez-Puebla S.T."/>
            <person name="Ormeno-Orrillo E."/>
            <person name="Vera-Ponce De Leon A."/>
            <person name="Luis L."/>
            <person name="Sanchez-Flores A."/>
            <person name="Monica R."/>
            <person name="Martinez-Romero E."/>
        </authorList>
    </citation>
    <scope>NUCLEOTIDE SEQUENCE [LARGE SCALE GENOMIC DNA]</scope>
    <source>
        <strain evidence="2">END1</strain>
    </source>
</reference>
<evidence type="ECO:0000313" key="2">
    <source>
        <dbReference type="EMBL" id="KAF7600355.1"/>
    </source>
</evidence>
<dbReference type="Proteomes" id="UP000216107">
    <property type="component" value="Unassembled WGS sequence"/>
</dbReference>
<name>A0A272EUP1_9RHOO</name>
<comment type="caution">
    <text evidence="3">The sequence shown here is derived from an EMBL/GenBank/DDBJ whole genome shotgun (WGS) entry which is preliminary data.</text>
</comment>
<evidence type="ECO:0000256" key="1">
    <source>
        <dbReference type="SAM" id="MobiDB-lite"/>
    </source>
</evidence>
<sequence>MSQQVLQPWSQQTGTSVEESQEGMGVASATSGELVPKKRYARAKLVSANDIAAELARVYRAMKSGELDPNVGTKLTYVLSTLSKIRMDSEIEERLIALEERNY</sequence>
<protein>
    <submittedName>
        <fullName evidence="3">Uncharacterized protein</fullName>
    </submittedName>
</protein>
<dbReference type="Proteomes" id="UP000623509">
    <property type="component" value="Unassembled WGS sequence"/>
</dbReference>